<proteinExistence type="predicted"/>
<keyword evidence="2" id="KW-1185">Reference proteome</keyword>
<organism evidence="1 2">
    <name type="scientific">candidate division MSBL1 archaeon SCGC-AAA259I09</name>
    <dbReference type="NCBI Taxonomy" id="1698267"/>
    <lineage>
        <taxon>Archaea</taxon>
        <taxon>Methanobacteriati</taxon>
        <taxon>Methanobacteriota</taxon>
        <taxon>candidate division MSBL1</taxon>
    </lineage>
</organism>
<name>A0A133UME3_9EURY</name>
<protein>
    <submittedName>
        <fullName evidence="1">Uncharacterized protein</fullName>
    </submittedName>
</protein>
<accession>A0A133UME3</accession>
<dbReference type="EMBL" id="LHXR01000143">
    <property type="protein sequence ID" value="KXA95415.1"/>
    <property type="molecule type" value="Genomic_DNA"/>
</dbReference>
<gene>
    <name evidence="1" type="ORF">AKJ37_06840</name>
</gene>
<dbReference type="AlphaFoldDB" id="A0A133UME3"/>
<evidence type="ECO:0000313" key="1">
    <source>
        <dbReference type="EMBL" id="KXA95415.1"/>
    </source>
</evidence>
<dbReference type="Proteomes" id="UP000070463">
    <property type="component" value="Unassembled WGS sequence"/>
</dbReference>
<evidence type="ECO:0000313" key="2">
    <source>
        <dbReference type="Proteomes" id="UP000070463"/>
    </source>
</evidence>
<comment type="caution">
    <text evidence="1">The sequence shown here is derived from an EMBL/GenBank/DDBJ whole genome shotgun (WGS) entry which is preliminary data.</text>
</comment>
<reference evidence="1 2" key="1">
    <citation type="journal article" date="2016" name="Sci. Rep.">
        <title>Metabolic traits of an uncultured archaeal lineage -MSBL1- from brine pools of the Red Sea.</title>
        <authorList>
            <person name="Mwirichia R."/>
            <person name="Alam I."/>
            <person name="Rashid M."/>
            <person name="Vinu M."/>
            <person name="Ba-Alawi W."/>
            <person name="Anthony Kamau A."/>
            <person name="Kamanda Ngugi D."/>
            <person name="Goker M."/>
            <person name="Klenk H.P."/>
            <person name="Bajic V."/>
            <person name="Stingl U."/>
        </authorList>
    </citation>
    <scope>NUCLEOTIDE SEQUENCE [LARGE SCALE GENOMIC DNA]</scope>
    <source>
        <strain evidence="1">SCGC-AAA259I09</strain>
    </source>
</reference>
<dbReference type="Gene3D" id="3.40.50.1010">
    <property type="entry name" value="5'-nuclease"/>
    <property type="match status" value="1"/>
</dbReference>
<sequence>MEKNAVRKAVKYDITIYDASYVSLGEEKGAEVYTRQNSDESLKSHHSIVTVFPNRGFSKY</sequence>